<protein>
    <recommendedName>
        <fullName evidence="2">protein-tyrosine-phosphatase</fullName>
        <ecNumber evidence="2">3.1.3.48</ecNumber>
    </recommendedName>
</protein>
<dbReference type="PROSITE" id="PS50056">
    <property type="entry name" value="TYR_PHOSPHATASE_2"/>
    <property type="match status" value="1"/>
</dbReference>
<dbReference type="InterPro" id="IPR036860">
    <property type="entry name" value="SH2_dom_sf"/>
</dbReference>
<dbReference type="InterPro" id="IPR052123">
    <property type="entry name" value="Non-rcpt_Tyr_Phosphatase"/>
</dbReference>
<dbReference type="STRING" id="318479.A0A0N4U2S5"/>
<comment type="catalytic activity">
    <reaction evidence="8">
        <text>O-phospho-L-tyrosyl-[protein] + H2O = L-tyrosyl-[protein] + phosphate</text>
        <dbReference type="Rhea" id="RHEA:10684"/>
        <dbReference type="Rhea" id="RHEA-COMP:10136"/>
        <dbReference type="Rhea" id="RHEA-COMP:20101"/>
        <dbReference type="ChEBI" id="CHEBI:15377"/>
        <dbReference type="ChEBI" id="CHEBI:43474"/>
        <dbReference type="ChEBI" id="CHEBI:46858"/>
        <dbReference type="ChEBI" id="CHEBI:61978"/>
        <dbReference type="EC" id="3.1.3.48"/>
    </reaction>
</comment>
<reference evidence="16" key="1">
    <citation type="submission" date="2017-02" db="UniProtKB">
        <authorList>
            <consortium name="WormBaseParasite"/>
        </authorList>
    </citation>
    <scope>IDENTIFICATION</scope>
</reference>
<dbReference type="PANTHER" id="PTHR46257:SF3">
    <property type="entry name" value="TYROSINE-PROTEIN PHOSPHATASE CORKSCREW"/>
    <property type="match status" value="1"/>
</dbReference>
<name>A0A0N4U2S5_DRAME</name>
<dbReference type="EC" id="3.1.3.48" evidence="2"/>
<evidence type="ECO:0000313" key="13">
    <source>
        <dbReference type="EMBL" id="VDN55387.1"/>
    </source>
</evidence>
<dbReference type="PROSITE" id="PS50055">
    <property type="entry name" value="TYR_PHOSPHATASE_PTP"/>
    <property type="match status" value="1"/>
</dbReference>
<dbReference type="GO" id="GO:0001784">
    <property type="term" value="F:phosphotyrosine residue binding"/>
    <property type="evidence" value="ECO:0007669"/>
    <property type="project" value="TreeGrafter"/>
</dbReference>
<feature type="domain" description="Tyrosine-protein phosphatase" evidence="11">
    <location>
        <begin position="235"/>
        <end position="473"/>
    </location>
</feature>
<dbReference type="SUPFAM" id="SSF52799">
    <property type="entry name" value="(Phosphotyrosine protein) phosphatases II"/>
    <property type="match status" value="1"/>
</dbReference>
<dbReference type="Gene3D" id="3.90.190.10">
    <property type="entry name" value="Protein tyrosine phosphatase superfamily"/>
    <property type="match status" value="1"/>
</dbReference>
<evidence type="ECO:0000256" key="5">
    <source>
        <dbReference type="ARBA" id="ARBA00022801"/>
    </source>
</evidence>
<evidence type="ECO:0000256" key="3">
    <source>
        <dbReference type="ARBA" id="ARBA00022490"/>
    </source>
</evidence>
<dbReference type="InterPro" id="IPR000980">
    <property type="entry name" value="SH2"/>
</dbReference>
<reference evidence="13 15" key="2">
    <citation type="submission" date="2018-11" db="EMBL/GenBank/DDBJ databases">
        <authorList>
            <consortium name="Pathogen Informatics"/>
        </authorList>
    </citation>
    <scope>NUCLEOTIDE SEQUENCE [LARGE SCALE GENOMIC DNA]</scope>
</reference>
<evidence type="ECO:0000256" key="7">
    <source>
        <dbReference type="ARBA" id="ARBA00022999"/>
    </source>
</evidence>
<evidence type="ECO:0000313" key="15">
    <source>
        <dbReference type="Proteomes" id="UP000274756"/>
    </source>
</evidence>
<keyword evidence="15" id="KW-1185">Reference proteome</keyword>
<keyword evidence="6" id="KW-0904">Protein phosphatase</keyword>
<evidence type="ECO:0000256" key="2">
    <source>
        <dbReference type="ARBA" id="ARBA00013064"/>
    </source>
</evidence>
<feature type="domain" description="SH2" evidence="10">
    <location>
        <begin position="126"/>
        <end position="222"/>
    </location>
</feature>
<dbReference type="PROSITE" id="PS00383">
    <property type="entry name" value="TYR_PHOSPHATASE_1"/>
    <property type="match status" value="1"/>
</dbReference>
<dbReference type="FunFam" id="3.30.505.10:FF:000018">
    <property type="entry name" value="Tyrosine-protein phosphatase non-receptor type"/>
    <property type="match status" value="1"/>
</dbReference>
<dbReference type="WBParaSite" id="DME_0000100001-mRNA-1">
    <property type="protein sequence ID" value="DME_0000100001-mRNA-1"/>
    <property type="gene ID" value="DME_0000100001"/>
</dbReference>
<dbReference type="PRINTS" id="PR00401">
    <property type="entry name" value="SH2DOMAIN"/>
</dbReference>
<dbReference type="InterPro" id="IPR000242">
    <property type="entry name" value="PTP_cat"/>
</dbReference>
<evidence type="ECO:0000256" key="8">
    <source>
        <dbReference type="ARBA" id="ARBA00051722"/>
    </source>
</evidence>
<dbReference type="SUPFAM" id="SSF55550">
    <property type="entry name" value="SH2 domain"/>
    <property type="match status" value="2"/>
</dbReference>
<dbReference type="InterPro" id="IPR003595">
    <property type="entry name" value="Tyr_Pase_cat"/>
</dbReference>
<dbReference type="InterPro" id="IPR016130">
    <property type="entry name" value="Tyr_Pase_AS"/>
</dbReference>
<dbReference type="OrthoDB" id="8815311at2759"/>
<dbReference type="InterPro" id="IPR029021">
    <property type="entry name" value="Prot-tyrosine_phosphatase-like"/>
</dbReference>
<keyword evidence="4" id="KW-0677">Repeat</keyword>
<dbReference type="InterPro" id="IPR000387">
    <property type="entry name" value="Tyr_Pase_dom"/>
</dbReference>
<feature type="domain" description="Tyrosine specific protein phosphatases" evidence="12">
    <location>
        <begin position="386"/>
        <end position="464"/>
    </location>
</feature>
<dbReference type="SMART" id="SM00404">
    <property type="entry name" value="PTPc_motif"/>
    <property type="match status" value="1"/>
</dbReference>
<dbReference type="GO" id="GO:0004726">
    <property type="term" value="F:non-membrane spanning protein tyrosine phosphatase activity"/>
    <property type="evidence" value="ECO:0007669"/>
    <property type="project" value="TreeGrafter"/>
</dbReference>
<keyword evidence="7 9" id="KW-0727">SH2 domain</keyword>
<keyword evidence="5" id="KW-0378">Hydrolase</keyword>
<dbReference type="CDD" id="cd09931">
    <property type="entry name" value="SH2_C-SH2_SHP_like"/>
    <property type="match status" value="1"/>
</dbReference>
<dbReference type="GO" id="GO:0030154">
    <property type="term" value="P:cell differentiation"/>
    <property type="evidence" value="ECO:0007669"/>
    <property type="project" value="TreeGrafter"/>
</dbReference>
<keyword evidence="3" id="KW-0963">Cytoplasm</keyword>
<evidence type="ECO:0000256" key="4">
    <source>
        <dbReference type="ARBA" id="ARBA00022737"/>
    </source>
</evidence>
<evidence type="ECO:0000259" key="11">
    <source>
        <dbReference type="PROSITE" id="PS50055"/>
    </source>
</evidence>
<comment type="subcellular location">
    <subcellularLocation>
        <location evidence="1">Cytoplasm</location>
    </subcellularLocation>
</comment>
<dbReference type="SMART" id="SM00252">
    <property type="entry name" value="SH2"/>
    <property type="match status" value="2"/>
</dbReference>
<accession>A0A0N4U2S5</accession>
<proteinExistence type="predicted"/>
<dbReference type="Proteomes" id="UP000038040">
    <property type="component" value="Unplaced"/>
</dbReference>
<evidence type="ECO:0000313" key="14">
    <source>
        <dbReference type="Proteomes" id="UP000038040"/>
    </source>
</evidence>
<dbReference type="Pfam" id="PF00017">
    <property type="entry name" value="SH2"/>
    <property type="match status" value="2"/>
</dbReference>
<dbReference type="GO" id="GO:0005737">
    <property type="term" value="C:cytoplasm"/>
    <property type="evidence" value="ECO:0007669"/>
    <property type="project" value="UniProtKB-SubCell"/>
</dbReference>
<dbReference type="Pfam" id="PF00102">
    <property type="entry name" value="Y_phosphatase"/>
    <property type="match status" value="1"/>
</dbReference>
<sequence length="567" mass="64752">MPSICLAPSNFYYPISGIEAERLLNTYGSEGSFIARPSGSNPSDYTLSVHRGNRITHIKIQNSGDCLDLYGGEPFASLSELVQFYIENPCQLRERDGETIVLKCPLVVPSTEEVGWLVSRPMTERWFHTGISGREAETLLADGKHGTYLVRESQSAPGQFAISVKAADDKVIHVMIYNKYDIGGGATFSTIAELLEHYGRNPMVDQAGTVVHLKQASYFKPTKFISRREGKRAGNVNKNRYKNIIPYDHTRIVLETDDESDGSDYINANYIEILSKEYPEFSGINRRYISTQGCLPNTVNDFWTMVWQQKAQIIVMTTKEVERGRSKCYRYWPIKEEEQIYGRKGEFRVKAIEVSFLKFKKKRKIWHFQFMAWPDHGCPSDPSGVLNFLEKVNECDEKNCGSNSGPIIVHCSAGIGRTGTFIVIDILLNQIKKFGAHCQLDIPRTVQMVREQRSGMVQTEQQYRFLYQALSQYMKNLTQKQDFEAIFYFEISKFSFISMSIEIKELSEFQRRERCSSRYSNHSGTTKTPLTPTSVPLTPISIVTSPISTKMVNLCFFKTKIKLKFTK</sequence>
<dbReference type="EMBL" id="UYYG01001152">
    <property type="protein sequence ID" value="VDN55387.1"/>
    <property type="molecule type" value="Genomic_DNA"/>
</dbReference>
<dbReference type="PRINTS" id="PR00700">
    <property type="entry name" value="PRTYPHPHTASE"/>
</dbReference>
<dbReference type="Proteomes" id="UP000274756">
    <property type="component" value="Unassembled WGS sequence"/>
</dbReference>
<dbReference type="GO" id="GO:0035556">
    <property type="term" value="P:intracellular signal transduction"/>
    <property type="evidence" value="ECO:0007669"/>
    <property type="project" value="TreeGrafter"/>
</dbReference>
<organism evidence="14 16">
    <name type="scientific">Dracunculus medinensis</name>
    <name type="common">Guinea worm</name>
    <dbReference type="NCBI Taxonomy" id="318479"/>
    <lineage>
        <taxon>Eukaryota</taxon>
        <taxon>Metazoa</taxon>
        <taxon>Ecdysozoa</taxon>
        <taxon>Nematoda</taxon>
        <taxon>Chromadorea</taxon>
        <taxon>Rhabditida</taxon>
        <taxon>Spirurina</taxon>
        <taxon>Dracunculoidea</taxon>
        <taxon>Dracunculidae</taxon>
        <taxon>Dracunculus</taxon>
    </lineage>
</organism>
<gene>
    <name evidence="13" type="ORF">DME_LOCUS5360</name>
</gene>
<evidence type="ECO:0000259" key="12">
    <source>
        <dbReference type="PROSITE" id="PS50056"/>
    </source>
</evidence>
<dbReference type="AlphaFoldDB" id="A0A0N4U2S5"/>
<evidence type="ECO:0000259" key="10">
    <source>
        <dbReference type="PROSITE" id="PS50001"/>
    </source>
</evidence>
<evidence type="ECO:0000256" key="1">
    <source>
        <dbReference type="ARBA" id="ARBA00004496"/>
    </source>
</evidence>
<evidence type="ECO:0000256" key="6">
    <source>
        <dbReference type="ARBA" id="ARBA00022912"/>
    </source>
</evidence>
<evidence type="ECO:0000256" key="9">
    <source>
        <dbReference type="PROSITE-ProRule" id="PRU00191"/>
    </source>
</evidence>
<dbReference type="PROSITE" id="PS50001">
    <property type="entry name" value="SH2"/>
    <property type="match status" value="2"/>
</dbReference>
<dbReference type="PANTHER" id="PTHR46257">
    <property type="entry name" value="TYROSINE-PROTEIN PHOSPHATASE CORKSCREW"/>
    <property type="match status" value="1"/>
</dbReference>
<feature type="domain" description="SH2" evidence="10">
    <location>
        <begin position="10"/>
        <end position="106"/>
    </location>
</feature>
<dbReference type="Gene3D" id="3.30.505.10">
    <property type="entry name" value="SH2 domain"/>
    <property type="match status" value="2"/>
</dbReference>
<dbReference type="SMART" id="SM00194">
    <property type="entry name" value="PTPc"/>
    <property type="match status" value="1"/>
</dbReference>
<dbReference type="CDD" id="cd10340">
    <property type="entry name" value="SH2_N-SH2_SHP_like"/>
    <property type="match status" value="1"/>
</dbReference>
<dbReference type="GO" id="GO:0000278">
    <property type="term" value="P:mitotic cell cycle"/>
    <property type="evidence" value="ECO:0007669"/>
    <property type="project" value="TreeGrafter"/>
</dbReference>
<evidence type="ECO:0000313" key="16">
    <source>
        <dbReference type="WBParaSite" id="DME_0000100001-mRNA-1"/>
    </source>
</evidence>